<gene>
    <name evidence="3" type="ORF">DFQ08_1102</name>
</gene>
<evidence type="ECO:0000313" key="4">
    <source>
        <dbReference type="Proteomes" id="UP000253436"/>
    </source>
</evidence>
<dbReference type="EMBL" id="QPJO01000010">
    <property type="protein sequence ID" value="RCW89738.1"/>
    <property type="molecule type" value="Genomic_DNA"/>
</dbReference>
<protein>
    <submittedName>
        <fullName evidence="3">Putative secreted protein (Por secretion system target)</fullName>
    </submittedName>
</protein>
<dbReference type="NCBIfam" id="TIGR04183">
    <property type="entry name" value="Por_Secre_tail"/>
    <property type="match status" value="1"/>
</dbReference>
<accession>A0A368ZAF6</accession>
<evidence type="ECO:0000256" key="1">
    <source>
        <dbReference type="ARBA" id="ARBA00022729"/>
    </source>
</evidence>
<dbReference type="OrthoDB" id="1391467at2"/>
<keyword evidence="1" id="KW-0732">Signal</keyword>
<keyword evidence="4" id="KW-1185">Reference proteome</keyword>
<dbReference type="RefSeq" id="WP_114311006.1">
    <property type="nucleotide sequence ID" value="NZ_QPJO01000010.1"/>
</dbReference>
<comment type="caution">
    <text evidence="3">The sequence shown here is derived from an EMBL/GenBank/DDBJ whole genome shotgun (WGS) entry which is preliminary data.</text>
</comment>
<evidence type="ECO:0000313" key="3">
    <source>
        <dbReference type="EMBL" id="RCW89738.1"/>
    </source>
</evidence>
<sequence>MKNYILILFLSFFSFSFGQEFSVELFFEDSAGNQDSIILGYDDNATDAIDSAFGETNIITIPYNSGLDVRISDEMIARNTYPDPITATYHTKTQIFQKNCPTNFSIQGIDIVTENWPVTVTWNNLLFDDDCRNGSVFTGIIPGGWWDVQSPSEFDCGFFRVQFINDNQVTFCDNTFYPDYPTSNSAFLTDDNLIVSVFWFTFGNESLLLNVEDYNLSNLAIYPNPTDNKVTIDINETNLEIEHVELIQISGKSSKIKLDSNGSINLKDYKAGIYFVRVTFKTGNTLLKRIIKK</sequence>
<name>A0A368ZAF6_9FLAO</name>
<reference evidence="3 4" key="1">
    <citation type="submission" date="2018-07" db="EMBL/GenBank/DDBJ databases">
        <title>Genomic Encyclopedia of Type Strains, Phase III (KMG-III): the genomes of soil and plant-associated and newly described type strains.</title>
        <authorList>
            <person name="Whitman W."/>
        </authorList>
    </citation>
    <scope>NUCLEOTIDE SEQUENCE [LARGE SCALE GENOMIC DNA]</scope>
    <source>
        <strain evidence="3 4">CECT 7958</strain>
    </source>
</reference>
<dbReference type="Proteomes" id="UP000253436">
    <property type="component" value="Unassembled WGS sequence"/>
</dbReference>
<organism evidence="3 4">
    <name type="scientific">Winogradskyella arenosi</name>
    <dbReference type="NCBI Taxonomy" id="533325"/>
    <lineage>
        <taxon>Bacteria</taxon>
        <taxon>Pseudomonadati</taxon>
        <taxon>Bacteroidota</taxon>
        <taxon>Flavobacteriia</taxon>
        <taxon>Flavobacteriales</taxon>
        <taxon>Flavobacteriaceae</taxon>
        <taxon>Winogradskyella</taxon>
    </lineage>
</organism>
<proteinExistence type="predicted"/>
<dbReference type="AlphaFoldDB" id="A0A368ZAF6"/>
<evidence type="ECO:0000259" key="2">
    <source>
        <dbReference type="Pfam" id="PF18962"/>
    </source>
</evidence>
<dbReference type="InterPro" id="IPR026444">
    <property type="entry name" value="Secre_tail"/>
</dbReference>
<dbReference type="Pfam" id="PF18962">
    <property type="entry name" value="Por_Secre_tail"/>
    <property type="match status" value="1"/>
</dbReference>
<feature type="domain" description="Secretion system C-terminal sorting" evidence="2">
    <location>
        <begin position="221"/>
        <end position="291"/>
    </location>
</feature>